<comment type="caution">
    <text evidence="1">The sequence shown here is derived from an EMBL/GenBank/DDBJ whole genome shotgun (WGS) entry which is preliminary data.</text>
</comment>
<reference evidence="1 2" key="1">
    <citation type="submission" date="2020-09" db="EMBL/GenBank/DDBJ databases">
        <title>Bacillus nautilus sp. nov., Chryseoglobus crepusculi sp. nov, and Psychrobacter noctis sp. nov., isolated from deep-sea sponges from the equatorial Atlantic.</title>
        <authorList>
            <person name="Stennett H.L."/>
            <person name="Williams S.E."/>
        </authorList>
    </citation>
    <scope>NUCLEOTIDE SEQUENCE [LARGE SCALE GENOMIC DNA]</scope>
    <source>
        <strain evidence="1 2">28M-24</strain>
    </source>
</reference>
<dbReference type="Gene3D" id="2.40.128.490">
    <property type="entry name" value="Uncharacterised protein PF14869, DUF4488"/>
    <property type="match status" value="1"/>
</dbReference>
<name>A0ABR8LS05_9FLAO</name>
<evidence type="ECO:0008006" key="3">
    <source>
        <dbReference type="Google" id="ProtNLM"/>
    </source>
</evidence>
<dbReference type="EMBL" id="JACXXH010000001">
    <property type="protein sequence ID" value="MBD3862481.1"/>
    <property type="molecule type" value="Genomic_DNA"/>
</dbReference>
<dbReference type="RefSeq" id="WP_191099047.1">
    <property type="nucleotide sequence ID" value="NZ_JACXXF010000001.1"/>
</dbReference>
<protein>
    <recommendedName>
        <fullName evidence="3">Lipocalin-like domain-containing protein</fullName>
    </recommendedName>
</protein>
<evidence type="ECO:0000313" key="1">
    <source>
        <dbReference type="EMBL" id="MBD3862481.1"/>
    </source>
</evidence>
<organism evidence="1 2">
    <name type="scientific">Olleya marilimosa</name>
    <dbReference type="NCBI Taxonomy" id="272164"/>
    <lineage>
        <taxon>Bacteria</taxon>
        <taxon>Pseudomonadati</taxon>
        <taxon>Bacteroidota</taxon>
        <taxon>Flavobacteriia</taxon>
        <taxon>Flavobacteriales</taxon>
        <taxon>Flavobacteriaceae</taxon>
    </lineage>
</organism>
<accession>A0ABR8LS05</accession>
<gene>
    <name evidence="1" type="ORF">IEG06_03385</name>
</gene>
<proteinExistence type="predicted"/>
<evidence type="ECO:0000313" key="2">
    <source>
        <dbReference type="Proteomes" id="UP000627521"/>
    </source>
</evidence>
<keyword evidence="2" id="KW-1185">Reference proteome</keyword>
<dbReference type="Proteomes" id="UP000627521">
    <property type="component" value="Unassembled WGS sequence"/>
</dbReference>
<sequence>MKTKVLISTLLLLCFSCNNTKYKQPNEEELSESKSIFKKESLQGAWQLVSYYNYVNDQIKDSTVSDSKQKQIKLYTDGKFMWSKKRPADSTEWFAFGNYNINDNILTENVEYGSLTMDNIMKLRKTFEYELILSENRFNQIELDENGSRIYSENYIKLE</sequence>